<evidence type="ECO:0000256" key="11">
    <source>
        <dbReference type="SAM" id="Phobius"/>
    </source>
</evidence>
<dbReference type="NCBIfam" id="NF001960">
    <property type="entry name" value="PRK00733.3-5"/>
    <property type="match status" value="1"/>
</dbReference>
<evidence type="ECO:0000256" key="6">
    <source>
        <dbReference type="ARBA" id="ARBA00022967"/>
    </source>
</evidence>
<evidence type="ECO:0000256" key="4">
    <source>
        <dbReference type="ARBA" id="ARBA00022692"/>
    </source>
</evidence>
<feature type="transmembrane region" description="Helical" evidence="11">
    <location>
        <begin position="659"/>
        <end position="685"/>
    </location>
</feature>
<dbReference type="Proteomes" id="UP000032180">
    <property type="component" value="Chromosome 5"/>
</dbReference>
<keyword evidence="13" id="KW-1185">Reference proteome</keyword>
<proteinExistence type="inferred from homology"/>
<keyword evidence="3" id="KW-0813">Transport</keyword>
<feature type="transmembrane region" description="Helical" evidence="11">
    <location>
        <begin position="138"/>
        <end position="162"/>
    </location>
</feature>
<dbReference type="Gramene" id="LPERR05G03650.1">
    <property type="protein sequence ID" value="LPERR05G03650.1"/>
    <property type="gene ID" value="LPERR05G03650"/>
</dbReference>
<name>A0A0D9WD20_9ORYZ</name>
<feature type="transmembrane region" description="Helical" evidence="11">
    <location>
        <begin position="12"/>
        <end position="30"/>
    </location>
</feature>
<dbReference type="InterPro" id="IPR004131">
    <property type="entry name" value="PPase-energised_H-pump"/>
</dbReference>
<feature type="transmembrane region" description="Helical" evidence="11">
    <location>
        <begin position="487"/>
        <end position="508"/>
    </location>
</feature>
<dbReference type="STRING" id="77586.A0A0D9WD20"/>
<dbReference type="PIRSF" id="PIRSF001265">
    <property type="entry name" value="H+-PPase"/>
    <property type="match status" value="1"/>
</dbReference>
<dbReference type="EnsemblPlants" id="LPERR05G03650.1">
    <property type="protein sequence ID" value="LPERR05G03650.1"/>
    <property type="gene ID" value="LPERR05G03650"/>
</dbReference>
<evidence type="ECO:0000256" key="7">
    <source>
        <dbReference type="ARBA" id="ARBA00022989"/>
    </source>
</evidence>
<feature type="transmembrane region" description="Helical" evidence="11">
    <location>
        <begin position="413"/>
        <end position="431"/>
    </location>
</feature>
<feature type="transmembrane region" description="Helical" evidence="11">
    <location>
        <begin position="750"/>
        <end position="774"/>
    </location>
</feature>
<keyword evidence="9 11" id="KW-0472">Membrane</keyword>
<dbReference type="Pfam" id="PF03030">
    <property type="entry name" value="H_PPase"/>
    <property type="match status" value="1"/>
</dbReference>
<keyword evidence="4 11" id="KW-0812">Transmembrane</keyword>
<evidence type="ECO:0000313" key="13">
    <source>
        <dbReference type="Proteomes" id="UP000032180"/>
    </source>
</evidence>
<feature type="transmembrane region" description="Helical" evidence="11">
    <location>
        <begin position="580"/>
        <end position="598"/>
    </location>
</feature>
<dbReference type="AlphaFoldDB" id="A0A0D9WD20"/>
<comment type="subcellular location">
    <subcellularLocation>
        <location evidence="1">Endomembrane system</location>
        <topology evidence="1">Multi-pass membrane protein</topology>
    </subcellularLocation>
</comment>
<dbReference type="EC" id="7.1.3.1" evidence="2"/>
<organism evidence="12 13">
    <name type="scientific">Leersia perrieri</name>
    <dbReference type="NCBI Taxonomy" id="77586"/>
    <lineage>
        <taxon>Eukaryota</taxon>
        <taxon>Viridiplantae</taxon>
        <taxon>Streptophyta</taxon>
        <taxon>Embryophyta</taxon>
        <taxon>Tracheophyta</taxon>
        <taxon>Spermatophyta</taxon>
        <taxon>Magnoliopsida</taxon>
        <taxon>Liliopsida</taxon>
        <taxon>Poales</taxon>
        <taxon>Poaceae</taxon>
        <taxon>BOP clade</taxon>
        <taxon>Oryzoideae</taxon>
        <taxon>Oryzeae</taxon>
        <taxon>Oryzinae</taxon>
        <taxon>Leersia</taxon>
    </lineage>
</organism>
<keyword evidence="5" id="KW-0460">Magnesium</keyword>
<evidence type="ECO:0000256" key="8">
    <source>
        <dbReference type="ARBA" id="ARBA00023065"/>
    </source>
</evidence>
<dbReference type="GO" id="GO:0016020">
    <property type="term" value="C:membrane"/>
    <property type="evidence" value="ECO:0007669"/>
    <property type="project" value="InterPro"/>
</dbReference>
<feature type="transmembrane region" description="Helical" evidence="11">
    <location>
        <begin position="374"/>
        <end position="393"/>
    </location>
</feature>
<feature type="transmembrane region" description="Helical" evidence="11">
    <location>
        <begin position="98"/>
        <end position="117"/>
    </location>
</feature>
<feature type="transmembrane region" description="Helical" evidence="11">
    <location>
        <begin position="334"/>
        <end position="354"/>
    </location>
</feature>
<sequence>MALIGTVAAEILIPLASVIGILFAVLQWYVVSKVPVPSLAGDDDAVGKGNRSGSASDYEEEEEEEDGVDYRGVEARCAEIQRAIAVGASSFLFTEYKYLAAFTLAFAAIIFVSLGSVRRFSTSSEPCPYDPTLRCHPALANAAFTTVAFLLGAITSVVSGYLGMRVATFANARTALEARRGGHGGGVARAFAVAFRSGAAMGFLLASSALLVLFAAVNLFGLYFGDDWAGLYEAITGYGLGGSSMALFGRVGGGIYTKAADVGADLVGKVERNIPEDDPRNPAVIADNVGDNVGDIAGMGSDLFGSYAESSCAALFVASISSFGMKHDFAAMMYPLLVSAAGIVMCAATTLVAIDAGIAVKGVDDVAPTLKRQILVSTVLMTVAVAAVTFLALPRSFTLFDFGHHKLVKNWHLFICVSAGLWAGLVIGYVTEYFTSNAYRPVQSVARSCRTGAATNVIFGLAVGYKSVIIPIFAIAGAIYASFRLAAMYGIALSALGMLSTIATGLTIDAYGPISDNAGGIAEMAGMPAAVRGRTDALDAAGNTTAAIGKGFAIGSAALVSLSLFGAYVSRAGIETVNMVNPRVFVGLLAGAMLPYWFSAMTMRSVGSAALRMVEEVRRQFEEIPGLADGLAGVSPDYATCVRISTDASLREMVAPGALVMASPLVVGTLFGVETLAGLLAGALVSGVQVAISASNSGGAWDNAKKYIEAGATDEARSLGPKGSEAHKAAVIGDTIGDPLKDTSGPSLNILVKLMAVEALVFAPFFAAHGGIIFNHL</sequence>
<dbReference type="GO" id="GO:0004427">
    <property type="term" value="F:inorganic diphosphate phosphatase activity"/>
    <property type="evidence" value="ECO:0007669"/>
    <property type="project" value="InterPro"/>
</dbReference>
<evidence type="ECO:0000256" key="5">
    <source>
        <dbReference type="ARBA" id="ARBA00022842"/>
    </source>
</evidence>
<dbReference type="NCBIfam" id="TIGR01104">
    <property type="entry name" value="V_PPase"/>
    <property type="match status" value="1"/>
</dbReference>
<keyword evidence="6" id="KW-1278">Translocase</keyword>
<dbReference type="PANTHER" id="PTHR31998">
    <property type="entry name" value="K(+)-INSENSITIVE PYROPHOSPHATE-ENERGIZED PROTON PUMP"/>
    <property type="match status" value="1"/>
</dbReference>
<keyword evidence="8" id="KW-0406">Ion transport</keyword>
<evidence type="ECO:0000313" key="12">
    <source>
        <dbReference type="EnsemblPlants" id="LPERR05G03650.1"/>
    </source>
</evidence>
<evidence type="ECO:0000256" key="10">
    <source>
        <dbReference type="SAM" id="MobiDB-lite"/>
    </source>
</evidence>
<evidence type="ECO:0000256" key="9">
    <source>
        <dbReference type="ARBA" id="ARBA00023136"/>
    </source>
</evidence>
<reference evidence="12 13" key="1">
    <citation type="submission" date="2012-08" db="EMBL/GenBank/DDBJ databases">
        <title>Oryza genome evolution.</title>
        <authorList>
            <person name="Wing R.A."/>
        </authorList>
    </citation>
    <scope>NUCLEOTIDE SEQUENCE</scope>
</reference>
<dbReference type="GO" id="GO:0009678">
    <property type="term" value="F:diphosphate hydrolysis-driven proton transmembrane transporter activity"/>
    <property type="evidence" value="ECO:0007669"/>
    <property type="project" value="UniProtKB-EC"/>
</dbReference>
<dbReference type="HAMAP" id="MF_01129">
    <property type="entry name" value="PPase_energized_pump"/>
    <property type="match status" value="1"/>
</dbReference>
<feature type="transmembrane region" description="Helical" evidence="11">
    <location>
        <begin position="457"/>
        <end position="480"/>
    </location>
</feature>
<dbReference type="eggNOG" id="ENOG502QPJC">
    <property type="taxonomic scope" value="Eukaryota"/>
</dbReference>
<feature type="transmembrane region" description="Helical" evidence="11">
    <location>
        <begin position="199"/>
        <end position="224"/>
    </location>
</feature>
<feature type="transmembrane region" description="Helical" evidence="11">
    <location>
        <begin position="547"/>
        <end position="568"/>
    </location>
</feature>
<evidence type="ECO:0000256" key="1">
    <source>
        <dbReference type="ARBA" id="ARBA00004127"/>
    </source>
</evidence>
<feature type="region of interest" description="Disordered" evidence="10">
    <location>
        <begin position="45"/>
        <end position="69"/>
    </location>
</feature>
<reference evidence="12" key="3">
    <citation type="submission" date="2015-04" db="UniProtKB">
        <authorList>
            <consortium name="EnsemblPlants"/>
        </authorList>
    </citation>
    <scope>IDENTIFICATION</scope>
</reference>
<dbReference type="GO" id="GO:0012505">
    <property type="term" value="C:endomembrane system"/>
    <property type="evidence" value="ECO:0007669"/>
    <property type="project" value="UniProtKB-SubCell"/>
</dbReference>
<protein>
    <recommendedName>
        <fullName evidence="2">H(+)-exporting diphosphatase</fullName>
        <ecNumber evidence="2">7.1.3.1</ecNumber>
    </recommendedName>
</protein>
<keyword evidence="7 11" id="KW-1133">Transmembrane helix</keyword>
<feature type="compositionally biased region" description="Acidic residues" evidence="10">
    <location>
        <begin position="57"/>
        <end position="67"/>
    </location>
</feature>
<reference evidence="13" key="2">
    <citation type="submission" date="2013-12" db="EMBL/GenBank/DDBJ databases">
        <authorList>
            <person name="Yu Y."/>
            <person name="Lee S."/>
            <person name="de Baynast K."/>
            <person name="Wissotski M."/>
            <person name="Liu L."/>
            <person name="Talag J."/>
            <person name="Goicoechea J."/>
            <person name="Angelova A."/>
            <person name="Jetty R."/>
            <person name="Kudrna D."/>
            <person name="Golser W."/>
            <person name="Rivera L."/>
            <person name="Zhang J."/>
            <person name="Wing R."/>
        </authorList>
    </citation>
    <scope>NUCLEOTIDE SEQUENCE</scope>
</reference>
<evidence type="ECO:0000256" key="2">
    <source>
        <dbReference type="ARBA" id="ARBA00013242"/>
    </source>
</evidence>
<evidence type="ECO:0000256" key="3">
    <source>
        <dbReference type="ARBA" id="ARBA00022448"/>
    </source>
</evidence>
<dbReference type="HOGENOM" id="CLU_008743_3_0_1"/>
<accession>A0A0D9WD20</accession>